<dbReference type="InterPro" id="IPR058068">
    <property type="entry name" value="LIC_13387-like"/>
</dbReference>
<gene>
    <name evidence="2" type="ORF">A0128_18790</name>
</gene>
<dbReference type="KEGG" id="laj:A0128_18790"/>
<dbReference type="NCBIfam" id="NF047765">
    <property type="entry name" value="LIC_13387_fam"/>
    <property type="match status" value="1"/>
</dbReference>
<dbReference type="OrthoDB" id="328786at2"/>
<accession>A0A1D7V1M5</accession>
<evidence type="ECO:0000313" key="2">
    <source>
        <dbReference type="EMBL" id="AOP35705.1"/>
    </source>
</evidence>
<feature type="transmembrane region" description="Helical" evidence="1">
    <location>
        <begin position="120"/>
        <end position="137"/>
    </location>
</feature>
<dbReference type="EMBL" id="CP015217">
    <property type="protein sequence ID" value="AOP35705.1"/>
    <property type="molecule type" value="Genomic_DNA"/>
</dbReference>
<keyword evidence="1" id="KW-0812">Transmembrane</keyword>
<feature type="transmembrane region" description="Helical" evidence="1">
    <location>
        <begin position="94"/>
        <end position="114"/>
    </location>
</feature>
<feature type="transmembrane region" description="Helical" evidence="1">
    <location>
        <begin position="60"/>
        <end position="82"/>
    </location>
</feature>
<dbReference type="RefSeq" id="WP_069608906.1">
    <property type="nucleotide sequence ID" value="NZ_CP015217.1"/>
</dbReference>
<protein>
    <submittedName>
        <fullName evidence="2">Uncharacterized protein</fullName>
    </submittedName>
</protein>
<keyword evidence="3" id="KW-1185">Reference proteome</keyword>
<keyword evidence="1" id="KW-1133">Transmembrane helix</keyword>
<feature type="transmembrane region" description="Helical" evidence="1">
    <location>
        <begin position="5"/>
        <end position="23"/>
    </location>
</feature>
<proteinExistence type="predicted"/>
<dbReference type="Proteomes" id="UP000094197">
    <property type="component" value="Chromosome 1"/>
</dbReference>
<dbReference type="AlphaFoldDB" id="A0A1D7V1M5"/>
<reference evidence="2 3" key="1">
    <citation type="submission" date="2016-04" db="EMBL/GenBank/DDBJ databases">
        <title>Complete genome seqeunce of Leptospira alstonii serovar Room22.</title>
        <authorList>
            <person name="Nally J.E."/>
            <person name="Bayles D.O."/>
            <person name="Hurley D."/>
            <person name="Fanning S."/>
            <person name="McMahon B.J."/>
            <person name="Arent Z."/>
        </authorList>
    </citation>
    <scope>NUCLEOTIDE SEQUENCE [LARGE SCALE GENOMIC DNA]</scope>
    <source>
        <strain evidence="2 3">GWTS #1</strain>
    </source>
</reference>
<organism evidence="2 3">
    <name type="scientific">Leptospira tipperaryensis</name>
    <dbReference type="NCBI Taxonomy" id="2564040"/>
    <lineage>
        <taxon>Bacteria</taxon>
        <taxon>Pseudomonadati</taxon>
        <taxon>Spirochaetota</taxon>
        <taxon>Spirochaetia</taxon>
        <taxon>Leptospirales</taxon>
        <taxon>Leptospiraceae</taxon>
        <taxon>Leptospira</taxon>
    </lineage>
</organism>
<name>A0A1D7V1M5_9LEPT</name>
<evidence type="ECO:0000313" key="3">
    <source>
        <dbReference type="Proteomes" id="UP000094197"/>
    </source>
</evidence>
<keyword evidence="1" id="KW-0472">Membrane</keyword>
<evidence type="ECO:0000256" key="1">
    <source>
        <dbReference type="SAM" id="Phobius"/>
    </source>
</evidence>
<sequence>MKPKILIRIASILMLIFVLGHSIGHFTRYNTADIRAINTITAMQMTKIPMEGVDKTYDQFYSGMSLNLSVTLLFLATLLWLLSNLVESNPKTVLKLLIPIFFCVFCFSITGFLYFFPVPTLISCLGALSILASIFLLRKES</sequence>